<proteinExistence type="predicted"/>
<dbReference type="Gene3D" id="3.40.50.20">
    <property type="match status" value="1"/>
</dbReference>
<dbReference type="PANTHER" id="PTHR21621">
    <property type="entry name" value="RIBOSOMAL PROTEIN S6 MODIFICATION PROTEIN"/>
    <property type="match status" value="1"/>
</dbReference>
<dbReference type="GO" id="GO:0046872">
    <property type="term" value="F:metal ion binding"/>
    <property type="evidence" value="ECO:0007669"/>
    <property type="project" value="InterPro"/>
</dbReference>
<dbReference type="InterPro" id="IPR013651">
    <property type="entry name" value="ATP-grasp_RimK-type"/>
</dbReference>
<name>A0A517NGH0_9BACT</name>
<dbReference type="GO" id="GO:0005524">
    <property type="term" value="F:ATP binding"/>
    <property type="evidence" value="ECO:0007669"/>
    <property type="project" value="UniProtKB-UniRule"/>
</dbReference>
<dbReference type="Proteomes" id="UP000318538">
    <property type="component" value="Chromosome"/>
</dbReference>
<keyword evidence="3" id="KW-0436">Ligase</keyword>
<dbReference type="Pfam" id="PF14401">
    <property type="entry name" value="RLAN"/>
    <property type="match status" value="1"/>
</dbReference>
<dbReference type="OrthoDB" id="9800957at2"/>
<dbReference type="GO" id="GO:0005737">
    <property type="term" value="C:cytoplasm"/>
    <property type="evidence" value="ECO:0007669"/>
    <property type="project" value="TreeGrafter"/>
</dbReference>
<dbReference type="KEGG" id="rlc:K227x_46300"/>
<feature type="domain" description="ATP-grasp" evidence="2">
    <location>
        <begin position="287"/>
        <end position="482"/>
    </location>
</feature>
<keyword evidence="4" id="KW-1185">Reference proteome</keyword>
<keyword evidence="1" id="KW-0067">ATP-binding</keyword>
<dbReference type="Gene3D" id="3.30.470.20">
    <property type="entry name" value="ATP-grasp fold, B domain"/>
    <property type="match status" value="1"/>
</dbReference>
<dbReference type="RefSeq" id="WP_145172720.1">
    <property type="nucleotide sequence ID" value="NZ_CP036525.1"/>
</dbReference>
<dbReference type="AlphaFoldDB" id="A0A517NGH0"/>
<reference evidence="3 4" key="1">
    <citation type="submission" date="2019-02" db="EMBL/GenBank/DDBJ databases">
        <title>Deep-cultivation of Planctomycetes and their phenomic and genomic characterization uncovers novel biology.</title>
        <authorList>
            <person name="Wiegand S."/>
            <person name="Jogler M."/>
            <person name="Boedeker C."/>
            <person name="Pinto D."/>
            <person name="Vollmers J."/>
            <person name="Rivas-Marin E."/>
            <person name="Kohn T."/>
            <person name="Peeters S.H."/>
            <person name="Heuer A."/>
            <person name="Rast P."/>
            <person name="Oberbeckmann S."/>
            <person name="Bunk B."/>
            <person name="Jeske O."/>
            <person name="Meyerdierks A."/>
            <person name="Storesund J.E."/>
            <person name="Kallscheuer N."/>
            <person name="Luecker S."/>
            <person name="Lage O.M."/>
            <person name="Pohl T."/>
            <person name="Merkel B.J."/>
            <person name="Hornburger P."/>
            <person name="Mueller R.-W."/>
            <person name="Bruemmer F."/>
            <person name="Labrenz M."/>
            <person name="Spormann A.M."/>
            <person name="Op den Camp H."/>
            <person name="Overmann J."/>
            <person name="Amann R."/>
            <person name="Jetten M.S.M."/>
            <person name="Mascher T."/>
            <person name="Medema M.H."/>
            <person name="Devos D.P."/>
            <person name="Kaster A.-K."/>
            <person name="Ovreas L."/>
            <person name="Rohde M."/>
            <person name="Galperin M.Y."/>
            <person name="Jogler C."/>
        </authorList>
    </citation>
    <scope>NUCLEOTIDE SEQUENCE [LARGE SCALE GENOMIC DNA]</scope>
    <source>
        <strain evidence="3 4">K22_7</strain>
    </source>
</reference>
<dbReference type="GO" id="GO:0009432">
    <property type="term" value="P:SOS response"/>
    <property type="evidence" value="ECO:0007669"/>
    <property type="project" value="TreeGrafter"/>
</dbReference>
<dbReference type="PROSITE" id="PS50975">
    <property type="entry name" value="ATP_GRASP"/>
    <property type="match status" value="1"/>
</dbReference>
<sequence>MAVVLVTDTQQDWLDDIEGVETIDPKEYLTDDQWIRRKHVKIYNLARSYQYQSLGYYVSLLAEARGHRPFPSVTTIQDLSNRNAVRLVPCDLEELIDKCLHPLQGDTFELSVYFGGNLAARYAKLARDLSGLFQAPLMRFEFTRRKRWRLRRARAIGLEDIPQSHRPFVIEQAQKHFVRGSAGKMKRNSFRYDLAILHNPAEGSLAPSDDKALNKMVKAAASLGINAELLTVDDAGRLLEFDALFLRETTSVDHYTYRLARKAEREGMVVMDDPQSILRCTNKVYLAELMNKAKLPTPETIVAHPGNADTIGEKLGFPVVLKRPDSAFSLGVVKVATPEELQAQLKVFFADSDLVVAQSYMRTDFDWRIGVLDRRPLFACKYHMASGHWQIINANEESDSKRFGKFETVPVEMAPRKAVALAQKSADLIGDGLYGVDIKESDGNFYVIEVNDNPNIDSGVEDKILRDELYRRIMESFLRRIERGKSVEVTA</sequence>
<gene>
    <name evidence="3" type="primary">lysX_2</name>
    <name evidence="3" type="ORF">K227x_46300</name>
</gene>
<evidence type="ECO:0000313" key="4">
    <source>
        <dbReference type="Proteomes" id="UP000318538"/>
    </source>
</evidence>
<organism evidence="3 4">
    <name type="scientific">Rubripirellula lacrimiformis</name>
    <dbReference type="NCBI Taxonomy" id="1930273"/>
    <lineage>
        <taxon>Bacteria</taxon>
        <taxon>Pseudomonadati</taxon>
        <taxon>Planctomycetota</taxon>
        <taxon>Planctomycetia</taxon>
        <taxon>Pirellulales</taxon>
        <taxon>Pirellulaceae</taxon>
        <taxon>Rubripirellula</taxon>
    </lineage>
</organism>
<dbReference type="EMBL" id="CP036525">
    <property type="protein sequence ID" value="QDT06221.1"/>
    <property type="molecule type" value="Genomic_DNA"/>
</dbReference>
<dbReference type="Gene3D" id="3.30.1490.20">
    <property type="entry name" value="ATP-grasp fold, A domain"/>
    <property type="match status" value="1"/>
</dbReference>
<dbReference type="GO" id="GO:0018169">
    <property type="term" value="F:ribosomal S6-glutamic acid ligase activity"/>
    <property type="evidence" value="ECO:0007669"/>
    <property type="project" value="TreeGrafter"/>
</dbReference>
<dbReference type="EC" id="6.3.2.-" evidence="3"/>
<dbReference type="InterPro" id="IPR013815">
    <property type="entry name" value="ATP_grasp_subdomain_1"/>
</dbReference>
<keyword evidence="1" id="KW-0547">Nucleotide-binding</keyword>
<dbReference type="PANTHER" id="PTHR21621:SF0">
    <property type="entry name" value="BETA-CITRYLGLUTAMATE SYNTHASE B-RELATED"/>
    <property type="match status" value="1"/>
</dbReference>
<accession>A0A517NGH0</accession>
<dbReference type="InterPro" id="IPR011761">
    <property type="entry name" value="ATP-grasp"/>
</dbReference>
<evidence type="ECO:0000313" key="3">
    <source>
        <dbReference type="EMBL" id="QDT06221.1"/>
    </source>
</evidence>
<dbReference type="Pfam" id="PF08443">
    <property type="entry name" value="RimK"/>
    <property type="match status" value="1"/>
</dbReference>
<dbReference type="SUPFAM" id="SSF56059">
    <property type="entry name" value="Glutathione synthetase ATP-binding domain-like"/>
    <property type="match status" value="1"/>
</dbReference>
<evidence type="ECO:0000256" key="1">
    <source>
        <dbReference type="PROSITE-ProRule" id="PRU00409"/>
    </source>
</evidence>
<dbReference type="InterPro" id="IPR025839">
    <property type="entry name" value="RLAN_dom"/>
</dbReference>
<evidence type="ECO:0000259" key="2">
    <source>
        <dbReference type="PROSITE" id="PS50975"/>
    </source>
</evidence>
<protein>
    <submittedName>
        <fullName evidence="3">Alpha-aminoadipate--LysW ligase LysX</fullName>
        <ecNumber evidence="3">6.3.2.-</ecNumber>
    </submittedName>
</protein>